<feature type="transmembrane region" description="Helical" evidence="15">
    <location>
        <begin position="1203"/>
        <end position="1222"/>
    </location>
</feature>
<keyword evidence="8 15" id="KW-0851">Voltage-gated channel</keyword>
<protein>
    <recommendedName>
        <fullName evidence="15">Sodium channel protein</fullName>
    </recommendedName>
</protein>
<accession>A0A3S3PQS9</accession>
<dbReference type="FunFam" id="1.10.287.70:FF:000385">
    <property type="entry name" value="Voltage-gated sodium channel alpha subunit isoform 2"/>
    <property type="match status" value="1"/>
</dbReference>
<comment type="subcellular location">
    <subcellularLocation>
        <location evidence="1 15">Cell membrane</location>
        <topology evidence="1 15">Multi-pass membrane protein</topology>
    </subcellularLocation>
</comment>
<feature type="transmembrane region" description="Helical" evidence="15">
    <location>
        <begin position="605"/>
        <end position="627"/>
    </location>
</feature>
<keyword evidence="3 15" id="KW-0894">Sodium channel</keyword>
<dbReference type="InterPro" id="IPR027359">
    <property type="entry name" value="Volt_channel_dom_sf"/>
</dbReference>
<evidence type="ECO:0000256" key="14">
    <source>
        <dbReference type="ARBA" id="ARBA00023201"/>
    </source>
</evidence>
<dbReference type="InterPro" id="IPR044564">
    <property type="entry name" value="Na_chnl_inactivation_gate"/>
</dbReference>
<feature type="transmembrane region" description="Helical" evidence="15">
    <location>
        <begin position="1142"/>
        <end position="1161"/>
    </location>
</feature>
<dbReference type="STRING" id="1965070.A0A3S3PQS9"/>
<feature type="transmembrane region" description="Helical" evidence="15">
    <location>
        <begin position="539"/>
        <end position="563"/>
    </location>
</feature>
<dbReference type="PRINTS" id="PR00170">
    <property type="entry name" value="NACHANNEL"/>
</dbReference>
<keyword evidence="7" id="KW-0677">Repeat</keyword>
<dbReference type="Pfam" id="PF24609">
    <property type="entry name" value="IQ_SCN5A_C"/>
    <property type="match status" value="1"/>
</dbReference>
<keyword evidence="4" id="KW-1003">Cell membrane</keyword>
<dbReference type="InterPro" id="IPR043203">
    <property type="entry name" value="VGCC_Ca_Na"/>
</dbReference>
<keyword evidence="9 15" id="KW-1133">Transmembrane helix</keyword>
<feature type="domain" description="SCN5A-like C-terminal IQ motif" evidence="19">
    <location>
        <begin position="1495"/>
        <end position="1516"/>
    </location>
</feature>
<dbReference type="PANTHER" id="PTHR10037:SF288">
    <property type="entry name" value="SODIUM CHANNEL PROTEIN PARA"/>
    <property type="match status" value="1"/>
</dbReference>
<evidence type="ECO:0000256" key="11">
    <source>
        <dbReference type="ARBA" id="ARBA00023136"/>
    </source>
</evidence>
<comment type="similarity">
    <text evidence="15">Belongs to the sodium channel (TC 1.A.1.10) family.</text>
</comment>
<evidence type="ECO:0000313" key="20">
    <source>
        <dbReference type="EMBL" id="RWS17361.1"/>
    </source>
</evidence>
<gene>
    <name evidence="20" type="ORF">B4U79_11701</name>
</gene>
<dbReference type="CDD" id="cd13433">
    <property type="entry name" value="Na_channel_gate"/>
    <property type="match status" value="1"/>
</dbReference>
<evidence type="ECO:0000256" key="12">
    <source>
        <dbReference type="ARBA" id="ARBA00023157"/>
    </source>
</evidence>
<keyword evidence="21" id="KW-1185">Reference proteome</keyword>
<evidence type="ECO:0000256" key="2">
    <source>
        <dbReference type="ARBA" id="ARBA00022448"/>
    </source>
</evidence>
<evidence type="ECO:0000256" key="15">
    <source>
        <dbReference type="RuleBase" id="RU361132"/>
    </source>
</evidence>
<feature type="transmembrane region" description="Helical" evidence="15">
    <location>
        <begin position="465"/>
        <end position="489"/>
    </location>
</feature>
<comment type="caution">
    <text evidence="20">The sequence shown here is derived from an EMBL/GenBank/DDBJ whole genome shotgun (WGS) entry which is preliminary data.</text>
</comment>
<evidence type="ECO:0000256" key="13">
    <source>
        <dbReference type="ARBA" id="ARBA00023180"/>
    </source>
</evidence>
<evidence type="ECO:0000256" key="1">
    <source>
        <dbReference type="ARBA" id="ARBA00004651"/>
    </source>
</evidence>
<evidence type="ECO:0000256" key="5">
    <source>
        <dbReference type="ARBA" id="ARBA00022495"/>
    </source>
</evidence>
<keyword evidence="10 15" id="KW-0915">Sodium</keyword>
<evidence type="ECO:0000256" key="4">
    <source>
        <dbReference type="ARBA" id="ARBA00022475"/>
    </source>
</evidence>
<feature type="domain" description="Ion transport" evidence="17">
    <location>
        <begin position="570"/>
        <end position="622"/>
    </location>
</feature>
<feature type="domain" description="Ion transport" evidence="17">
    <location>
        <begin position="1"/>
        <end position="179"/>
    </location>
</feature>
<feature type="compositionally biased region" description="Acidic residues" evidence="16">
    <location>
        <begin position="183"/>
        <end position="193"/>
    </location>
</feature>
<feature type="transmembrane region" description="Helical" evidence="15">
    <location>
        <begin position="1302"/>
        <end position="1324"/>
    </location>
</feature>
<feature type="transmembrane region" description="Helical" evidence="15">
    <location>
        <begin position="873"/>
        <end position="895"/>
    </location>
</feature>
<comment type="function">
    <text evidence="15">Mediates the voltage-dependent sodium ion permeability of excitable membranes. Assuming opened or closed conformations in response to the voltage difference across the membrane, the protein forms a sodium-selective channel through which Na(+) ions may pass in accordance with their electrochemical gradient.</text>
</comment>
<evidence type="ECO:0000256" key="8">
    <source>
        <dbReference type="ARBA" id="ARBA00022882"/>
    </source>
</evidence>
<dbReference type="GO" id="GO:0005248">
    <property type="term" value="F:voltage-gated sodium channel activity"/>
    <property type="evidence" value="ECO:0007669"/>
    <property type="project" value="InterPro"/>
</dbReference>
<evidence type="ECO:0000256" key="10">
    <source>
        <dbReference type="ARBA" id="ARBA00023053"/>
    </source>
</evidence>
<sequence>MKTIVGAVIESVKNLKDVIILTCFSLSVFALLGLQLYIGALTQICIQNGPSNMTNTEWFNWHSNKSNWVINAADDQHKNLCSNSTGGQTCKNSSTTCMAGFYPNPNYGYTNFDSFNWALLSAFRLMTQDAWENLYQQILRATGPYHILFFMAAIFLGSIYLINLILAIVAMSYDDLQRKNNEEEQQAEAEEEAYLQSKRQAEHDEQMLNIKEANSTYNNSCESMDCSLYSTSGVACRQRNLLHRALSHNENDCRIVGNRKDSFSLPGSPFKMERYTANDKTVNHNNTSKHTLDHHHYSSAETDLYRQNGENAVHNYNYLRSRYSNYTSNASRISYSSHGDIYNKGSPTIKNNGLMSLQNLHGYYTHKDVFDIDDYLMPRKRRQSVNPFLEKMSHIEEDNLNAGNAHNHEMDLITCDDRAHHIAEEEEAESNEEPLKTKVINFCKRAIDILCIWDCCWCWIRLQELFALIVFDPFMELFITLCIVVNTLFMALDHHDMDPAFSTFLDNGNTFFTTTFAIEAFLKLIALNPKFYFREGWNCFDFFIVALSLLEKAVEGVGGFSVLRTFRLVNGKVPRWNFTDFLHSFMIVFRVLCGEWIESMWDCMFVAGPICVPFFLATVIIAANLSAPTAESADTKKLQEAFERFARAQKWIKNRIIAMFKIFAIKTESILCQFFTKPRNRISDQALKNGINVKEANENQIPKLTLEEETDLDITASGDIDEITLQQKKKFQNSALTVMNSIRASNAMKPIEEEKNALQPNATAEQKGDAGSEAISATGAEMCVAIGLEAGEEPADCFSESFYKRFPCCLEETPFWMRWKKLRSKCFHLVENKYFETLVITLILISSLTLALEDVYLPERLWLKNILEFTDKFFTVIFFFEMILKWFAYGFQYYFTNAWCWLDFIIVMVSVLNFCAELLQMNKIQAFKTMRTLRALRPLRAMSRMQGMRVVVNALVQAIPAIFNFFSGKFFYCRDRKTHEIVNATIVPNKTVCESMPQEYEWYNPPINFDNVLHAYLSLFQVATWKGWHPIMNHAVDSRKEALDLQPIYETNINMYLYFVLFIILGSFFTLNLFIGVIIDNFNEQKKKTGASLELFMTEEQKKYYKAMKKMGKRKPIKAIPRPRMKLQAILFDITTNKKFDMTIMAFILLNMFVMCLDKFQAPQLYTLVLERLNLFFIAVFTAECVLKMFALRWYYFKEPWNVFDFVIVILSIAGSVLKEWISRYFVSPTLLRVVRVVKVGRVLRLVKSARGIRTLLFALAMSLPALFNICLLLFLVIFIYAIFGMSFFMNVKYKAGVDETFNFGTFFKSFILLFQMCTSAGWAEVLEAIMNEEDCEKDTEERVGNCGNKGVAIAYLVSYLLITFLVIINMYIAVILENYSQATEDVNEGLTDDDYDMYYEIWQRFDPKGTQFIHVSQLSDLFDALEYPLQIPKPNKYKIVIMDIPICKGDMCYCVDILDELTKDFFARKGHVIEETQELAEVVPKRAELEHVSSTLWRQRQETCAIVIQRAWRKMKNANQKENVELKL</sequence>
<evidence type="ECO:0000256" key="16">
    <source>
        <dbReference type="SAM" id="MobiDB-lite"/>
    </source>
</evidence>
<keyword evidence="12" id="KW-1015">Disulfide bond</keyword>
<dbReference type="Pfam" id="PF00520">
    <property type="entry name" value="Ion_trans"/>
    <property type="match status" value="5"/>
</dbReference>
<feature type="transmembrane region" description="Helical" evidence="15">
    <location>
        <begin position="1173"/>
        <end position="1191"/>
    </location>
</feature>
<evidence type="ECO:0000256" key="9">
    <source>
        <dbReference type="ARBA" id="ARBA00022989"/>
    </source>
</evidence>
<dbReference type="GO" id="GO:0086010">
    <property type="term" value="P:membrane depolarization during action potential"/>
    <property type="evidence" value="ECO:0007669"/>
    <property type="project" value="TreeGrafter"/>
</dbReference>
<dbReference type="Proteomes" id="UP000285301">
    <property type="component" value="Unassembled WGS sequence"/>
</dbReference>
<keyword evidence="2 15" id="KW-0813">Transport</keyword>
<evidence type="ECO:0000313" key="21">
    <source>
        <dbReference type="Proteomes" id="UP000285301"/>
    </source>
</evidence>
<evidence type="ECO:0000256" key="3">
    <source>
        <dbReference type="ARBA" id="ARBA00022461"/>
    </source>
</evidence>
<dbReference type="InterPro" id="IPR010526">
    <property type="entry name" value="Na_trans_assoc_dom"/>
</dbReference>
<feature type="region of interest" description="Disordered" evidence="16">
    <location>
        <begin position="182"/>
        <end position="201"/>
    </location>
</feature>
<dbReference type="PANTHER" id="PTHR10037">
    <property type="entry name" value="VOLTAGE-GATED CATION CHANNEL CALCIUM AND SODIUM"/>
    <property type="match status" value="1"/>
</dbReference>
<feature type="transmembrane region" description="Helical" evidence="15">
    <location>
        <begin position="1266"/>
        <end position="1290"/>
    </location>
</feature>
<evidence type="ECO:0000259" key="17">
    <source>
        <dbReference type="Pfam" id="PF00520"/>
    </source>
</evidence>
<dbReference type="OrthoDB" id="2984333at2759"/>
<keyword evidence="13" id="KW-0325">Glycoprotein</keyword>
<keyword evidence="14 15" id="KW-0739">Sodium transport</keyword>
<keyword evidence="6 15" id="KW-0812">Transmembrane</keyword>
<feature type="domain" description="Sodium ion transport-associated" evidence="18">
    <location>
        <begin position="633"/>
        <end position="828"/>
    </location>
</feature>
<dbReference type="FunFam" id="1.20.120.350:FF:000026">
    <property type="entry name" value="Sodium channel protein"/>
    <property type="match status" value="1"/>
</dbReference>
<feature type="transmembrane region" description="Helical" evidence="15">
    <location>
        <begin position="147"/>
        <end position="170"/>
    </location>
</feature>
<dbReference type="InterPro" id="IPR058542">
    <property type="entry name" value="IQ_SCN5A_C"/>
</dbReference>
<feature type="domain" description="Ion transport" evidence="17">
    <location>
        <begin position="832"/>
        <end position="1089"/>
    </location>
</feature>
<dbReference type="FunFam" id="1.10.287.70:FF:000047">
    <property type="entry name" value="Sodium channel protein"/>
    <property type="match status" value="1"/>
</dbReference>
<evidence type="ECO:0000259" key="19">
    <source>
        <dbReference type="Pfam" id="PF24609"/>
    </source>
</evidence>
<dbReference type="InterPro" id="IPR005821">
    <property type="entry name" value="Ion_trans_dom"/>
</dbReference>
<feature type="domain" description="Ion transport" evidence="17">
    <location>
        <begin position="473"/>
        <end position="569"/>
    </location>
</feature>
<feature type="transmembrane region" description="Helical" evidence="15">
    <location>
        <begin position="509"/>
        <end position="527"/>
    </location>
</feature>
<dbReference type="Gene3D" id="1.10.287.70">
    <property type="match status" value="3"/>
</dbReference>
<keyword evidence="11 15" id="KW-0472">Membrane</keyword>
<keyword evidence="15" id="KW-0407">Ion channel</keyword>
<dbReference type="GO" id="GO:0019228">
    <property type="term" value="P:neuronal action potential"/>
    <property type="evidence" value="ECO:0007669"/>
    <property type="project" value="TreeGrafter"/>
</dbReference>
<comment type="caution">
    <text evidence="15">Lacks conserved residue(s) required for the propagation of feature annotation.</text>
</comment>
<evidence type="ECO:0000256" key="7">
    <source>
        <dbReference type="ARBA" id="ARBA00022737"/>
    </source>
</evidence>
<dbReference type="SUPFAM" id="SSF81324">
    <property type="entry name" value="Voltage-gated potassium channels"/>
    <property type="match status" value="4"/>
</dbReference>
<dbReference type="Gene3D" id="1.10.238.10">
    <property type="entry name" value="EF-hand"/>
    <property type="match status" value="1"/>
</dbReference>
<organism evidence="20 21">
    <name type="scientific">Dinothrombium tinctorium</name>
    <dbReference type="NCBI Taxonomy" id="1965070"/>
    <lineage>
        <taxon>Eukaryota</taxon>
        <taxon>Metazoa</taxon>
        <taxon>Ecdysozoa</taxon>
        <taxon>Arthropoda</taxon>
        <taxon>Chelicerata</taxon>
        <taxon>Arachnida</taxon>
        <taxon>Acari</taxon>
        <taxon>Acariformes</taxon>
        <taxon>Trombidiformes</taxon>
        <taxon>Prostigmata</taxon>
        <taxon>Anystina</taxon>
        <taxon>Parasitengona</taxon>
        <taxon>Trombidioidea</taxon>
        <taxon>Trombidiidae</taxon>
        <taxon>Dinothrombium</taxon>
    </lineage>
</organism>
<dbReference type="FunFam" id="1.20.120.350:FF:000023">
    <property type="entry name" value="Sodium channel protein"/>
    <property type="match status" value="1"/>
</dbReference>
<dbReference type="Pfam" id="PF06512">
    <property type="entry name" value="Na_trans_assoc"/>
    <property type="match status" value="1"/>
</dbReference>
<feature type="transmembrane region" description="Helical" evidence="15">
    <location>
        <begin position="901"/>
        <end position="921"/>
    </location>
</feature>
<dbReference type="FunFam" id="1.20.120.350:FF:000019">
    <property type="entry name" value="Sodium channel protein"/>
    <property type="match status" value="1"/>
</dbReference>
<dbReference type="EMBL" id="NCKU01000089">
    <property type="protein sequence ID" value="RWS17361.1"/>
    <property type="molecule type" value="Genomic_DNA"/>
</dbReference>
<dbReference type="GO" id="GO:0001518">
    <property type="term" value="C:voltage-gated sodium channel complex"/>
    <property type="evidence" value="ECO:0007669"/>
    <property type="project" value="UniProtKB-UniRule"/>
</dbReference>
<dbReference type="FunFam" id="1.10.238.10:FF:000061">
    <property type="entry name" value="Sodium channel protein"/>
    <property type="match status" value="1"/>
</dbReference>
<dbReference type="InterPro" id="IPR001696">
    <property type="entry name" value="Na_channel_asu"/>
</dbReference>
<keyword evidence="15" id="KW-0406">Ion transport</keyword>
<dbReference type="Gene3D" id="1.20.120.350">
    <property type="entry name" value="Voltage-gated potassium channels. Chain C"/>
    <property type="match status" value="3"/>
</dbReference>
<feature type="domain" description="Ion transport" evidence="17">
    <location>
        <begin position="1138"/>
        <end position="1386"/>
    </location>
</feature>
<evidence type="ECO:0000256" key="6">
    <source>
        <dbReference type="ARBA" id="ARBA00022692"/>
    </source>
</evidence>
<feature type="transmembrane region" description="Helical" evidence="15">
    <location>
        <begin position="950"/>
        <end position="972"/>
    </location>
</feature>
<reference evidence="20 21" key="1">
    <citation type="journal article" date="2018" name="Gigascience">
        <title>Genomes of trombidid mites reveal novel predicted allergens and laterally-transferred genes associated with secondary metabolism.</title>
        <authorList>
            <person name="Dong X."/>
            <person name="Chaisiri K."/>
            <person name="Xia D."/>
            <person name="Armstrong S.D."/>
            <person name="Fang Y."/>
            <person name="Donnelly M.J."/>
            <person name="Kadowaki T."/>
            <person name="McGarry J.W."/>
            <person name="Darby A.C."/>
            <person name="Makepeace B.L."/>
        </authorList>
    </citation>
    <scope>NUCLEOTIDE SEQUENCE [LARGE SCALE GENOMIC DNA]</scope>
    <source>
        <strain evidence="20">UoL-WK</strain>
    </source>
</reference>
<evidence type="ECO:0000259" key="18">
    <source>
        <dbReference type="Pfam" id="PF06512"/>
    </source>
</evidence>
<feature type="transmembrane region" description="Helical" evidence="15">
    <location>
        <begin position="1353"/>
        <end position="1377"/>
    </location>
</feature>
<feature type="non-terminal residue" evidence="20">
    <location>
        <position position="1529"/>
    </location>
</feature>
<keyword evidence="5" id="KW-0691">RNA editing</keyword>
<name>A0A3S3PQS9_9ACAR</name>
<proteinExistence type="inferred from homology"/>
<feature type="transmembrane region" description="Helical" evidence="15">
    <location>
        <begin position="1055"/>
        <end position="1079"/>
    </location>
</feature>
<feature type="transmembrane region" description="Helical" evidence="15">
    <location>
        <begin position="18"/>
        <end position="38"/>
    </location>
</feature>